<organism evidence="2 3">
    <name type="scientific">Sphingobium yanoikuyae</name>
    <name type="common">Sphingomonas yanoikuyae</name>
    <dbReference type="NCBI Taxonomy" id="13690"/>
    <lineage>
        <taxon>Bacteria</taxon>
        <taxon>Pseudomonadati</taxon>
        <taxon>Pseudomonadota</taxon>
        <taxon>Alphaproteobacteria</taxon>
        <taxon>Sphingomonadales</taxon>
        <taxon>Sphingomonadaceae</taxon>
        <taxon>Sphingobium</taxon>
    </lineage>
</organism>
<proteinExistence type="inferred from homology"/>
<name>A0A6M4GCS7_SPHYA</name>
<dbReference type="Proteomes" id="UP000502611">
    <property type="component" value="Chromosome"/>
</dbReference>
<evidence type="ECO:0000313" key="2">
    <source>
        <dbReference type="EMBL" id="QJR03467.1"/>
    </source>
</evidence>
<dbReference type="RefSeq" id="WP_169861597.1">
    <property type="nucleotide sequence ID" value="NZ_CP053021.1"/>
</dbReference>
<dbReference type="SUPFAM" id="SSF117782">
    <property type="entry name" value="YbjQ-like"/>
    <property type="match status" value="1"/>
</dbReference>
<dbReference type="Pfam" id="PF01906">
    <property type="entry name" value="YbjQ_1"/>
    <property type="match status" value="1"/>
</dbReference>
<dbReference type="InterPro" id="IPR002765">
    <property type="entry name" value="UPF0145_YbjQ-like"/>
</dbReference>
<dbReference type="Gene3D" id="3.30.110.70">
    <property type="entry name" value="Hypothetical protein apc22750. Chain B"/>
    <property type="match status" value="1"/>
</dbReference>
<evidence type="ECO:0000256" key="1">
    <source>
        <dbReference type="ARBA" id="ARBA00010751"/>
    </source>
</evidence>
<dbReference type="AlphaFoldDB" id="A0A6M4GCS7"/>
<evidence type="ECO:0000313" key="3">
    <source>
        <dbReference type="Proteomes" id="UP000502611"/>
    </source>
</evidence>
<sequence>MNDVCLNCNATITPGSTFKLPNPRKSPETVAYVNFIHEANYPDLCEKCGPGLIQDAYIIIDRKISEQLEMIQARIVDYPMFTMSWLPASIDVRFKGMITANVTVGTGFFSEFSQGFSDFTGAVNVKSGMSHKVNKGEAAARSILVEKAMALGANCIIGVDIDYGTTANNAATINMQGTAALVSNLEALVHIDELAKAHELQQAYDRVAELRRWSAGQILATFAA</sequence>
<gene>
    <name evidence="2" type="ORF">HH800_15555</name>
</gene>
<protein>
    <submittedName>
        <fullName evidence="2">Heavy metal-binding domain-containing protein</fullName>
    </submittedName>
</protein>
<accession>A0A6M4GCS7</accession>
<dbReference type="InterPro" id="IPR035439">
    <property type="entry name" value="UPF0145_dom_sf"/>
</dbReference>
<comment type="similarity">
    <text evidence="1">Belongs to the UPF0145 family.</text>
</comment>
<reference evidence="2 3" key="1">
    <citation type="submission" date="2020-04" db="EMBL/GenBank/DDBJ databases">
        <title>The Whole Genome Analysis of High salt-tolerant Sphingobium yanoikuyae YC-XJ2 with Aryl organophosphorus flame retardants (aryl-OPFRs)-degrading capacity and characteristics of Related phosphotriesterase.</title>
        <authorList>
            <person name="Li X."/>
        </authorList>
    </citation>
    <scope>NUCLEOTIDE SEQUENCE [LARGE SCALE GENOMIC DNA]</scope>
    <source>
        <strain evidence="2 3">YC-XJ2</strain>
    </source>
</reference>
<dbReference type="EMBL" id="CP053021">
    <property type="protein sequence ID" value="QJR03467.1"/>
    <property type="molecule type" value="Genomic_DNA"/>
</dbReference>